<protein>
    <submittedName>
        <fullName evidence="2">Transcriptional regulator, PadR-like family</fullName>
    </submittedName>
</protein>
<dbReference type="KEGG" id="sol:Ssol_2866"/>
<accession>D0KQG6</accession>
<evidence type="ECO:0000259" key="1">
    <source>
        <dbReference type="Pfam" id="PF03551"/>
    </source>
</evidence>
<name>D0KQG6_SACS9</name>
<feature type="domain" description="Transcription regulator PadR N-terminal" evidence="1">
    <location>
        <begin position="17"/>
        <end position="82"/>
    </location>
</feature>
<dbReference type="HOGENOM" id="CLU_063440_1_3_2"/>
<dbReference type="EMBL" id="CP001800">
    <property type="protein sequence ID" value="ACX92943.1"/>
    <property type="molecule type" value="Genomic_DNA"/>
</dbReference>
<organism evidence="2">
    <name type="scientific">Saccharolobus solfataricus (strain 98/2)</name>
    <name type="common">Sulfolobus solfataricus</name>
    <dbReference type="NCBI Taxonomy" id="555311"/>
    <lineage>
        <taxon>Archaea</taxon>
        <taxon>Thermoproteota</taxon>
        <taxon>Thermoprotei</taxon>
        <taxon>Sulfolobales</taxon>
        <taxon>Sulfolobaceae</taxon>
        <taxon>Saccharolobus</taxon>
    </lineage>
</organism>
<dbReference type="InterPro" id="IPR036390">
    <property type="entry name" value="WH_DNA-bd_sf"/>
</dbReference>
<evidence type="ECO:0000313" key="2">
    <source>
        <dbReference type="EMBL" id="ACX92943.1"/>
    </source>
</evidence>
<dbReference type="InterPro" id="IPR005149">
    <property type="entry name" value="Tscrpt_reg_PadR_N"/>
</dbReference>
<dbReference type="InterPro" id="IPR036388">
    <property type="entry name" value="WH-like_DNA-bd_sf"/>
</dbReference>
<sequence>MSELIARQKGRLRLMTLWLLWQSPRRGIEIIDDINKMTWGFWKPSPGSIYPLLNKMEEEGVIEKTSDGKYKITAKGSEEIKEFLPIKQINSIEDSVQELEGLAQFFKEVERNKLIEYKHRIISAIKEIEEVVKNA</sequence>
<dbReference type="PANTHER" id="PTHR43252:SF5">
    <property type="entry name" value="TRANSCRIPTIONAL REGULATOR, PADR-LIKE FAMILY"/>
    <property type="match status" value="1"/>
</dbReference>
<dbReference type="Pfam" id="PF03551">
    <property type="entry name" value="PadR"/>
    <property type="match status" value="1"/>
</dbReference>
<gene>
    <name evidence="2" type="ordered locus">Ssol_2866</name>
</gene>
<dbReference type="GeneID" id="1453643"/>
<dbReference type="SUPFAM" id="SSF46785">
    <property type="entry name" value="Winged helix' DNA-binding domain"/>
    <property type="match status" value="1"/>
</dbReference>
<reference evidence="2" key="1">
    <citation type="submission" date="2009-10" db="EMBL/GenBank/DDBJ databases">
        <title>Complete sequence of Sulfolobus solfataricus 98/2.</title>
        <authorList>
            <consortium name="US DOE Joint Genome Institute"/>
            <person name="Lucas S."/>
            <person name="Copeland A."/>
            <person name="Lapidus A."/>
            <person name="Glavina del Rio T."/>
            <person name="Tice H."/>
            <person name="Bruce D."/>
            <person name="Goodwin L."/>
            <person name="Pitluck S."/>
            <person name="Munk A.C."/>
            <person name="Brettin T."/>
            <person name="Detter J.C."/>
            <person name="Han C."/>
            <person name="Tapia R."/>
            <person name="Larimer F."/>
            <person name="Land M."/>
            <person name="Hauser L."/>
            <person name="Kyrpides N."/>
            <person name="Ovchinnikova G."/>
            <person name="Mead D."/>
        </authorList>
    </citation>
    <scope>NUCLEOTIDE SEQUENCE [LARGE SCALE GENOMIC DNA]</scope>
    <source>
        <strain evidence="2">98/2</strain>
    </source>
</reference>
<dbReference type="RefSeq" id="WP_009988333.1">
    <property type="nucleotide sequence ID" value="NZ_ACUK01000001.1"/>
</dbReference>
<proteinExistence type="predicted"/>
<dbReference type="PANTHER" id="PTHR43252">
    <property type="entry name" value="TRANSCRIPTIONAL REGULATOR YQJI"/>
    <property type="match status" value="1"/>
</dbReference>
<dbReference type="AlphaFoldDB" id="D0KQG6"/>
<dbReference type="Gene3D" id="1.10.10.10">
    <property type="entry name" value="Winged helix-like DNA-binding domain superfamily/Winged helix DNA-binding domain"/>
    <property type="match status" value="1"/>
</dbReference>